<evidence type="ECO:0000256" key="2">
    <source>
        <dbReference type="ARBA" id="ARBA00022448"/>
    </source>
</evidence>
<accession>A0ABS0I6R8</accession>
<evidence type="ECO:0000256" key="4">
    <source>
        <dbReference type="ARBA" id="ARBA00022840"/>
    </source>
</evidence>
<dbReference type="PROSITE" id="PS50893">
    <property type="entry name" value="ABC_TRANSPORTER_2"/>
    <property type="match status" value="1"/>
</dbReference>
<comment type="similarity">
    <text evidence="1">Belongs to the ABC transporter superfamily.</text>
</comment>
<dbReference type="Pfam" id="PF00005">
    <property type="entry name" value="ABC_tran"/>
    <property type="match status" value="1"/>
</dbReference>
<dbReference type="InterPro" id="IPR003439">
    <property type="entry name" value="ABC_transporter-like_ATP-bd"/>
</dbReference>
<organism evidence="6 7">
    <name type="scientific">Hymenobacter ruricola</name>
    <dbReference type="NCBI Taxonomy" id="2791023"/>
    <lineage>
        <taxon>Bacteria</taxon>
        <taxon>Pseudomonadati</taxon>
        <taxon>Bacteroidota</taxon>
        <taxon>Cytophagia</taxon>
        <taxon>Cytophagales</taxon>
        <taxon>Hymenobacteraceae</taxon>
        <taxon>Hymenobacter</taxon>
    </lineage>
</organism>
<evidence type="ECO:0000313" key="6">
    <source>
        <dbReference type="EMBL" id="MBF9222635.1"/>
    </source>
</evidence>
<dbReference type="GO" id="GO:0005524">
    <property type="term" value="F:ATP binding"/>
    <property type="evidence" value="ECO:0007669"/>
    <property type="project" value="UniProtKB-KW"/>
</dbReference>
<evidence type="ECO:0000256" key="1">
    <source>
        <dbReference type="ARBA" id="ARBA00005417"/>
    </source>
</evidence>
<dbReference type="InterPro" id="IPR027417">
    <property type="entry name" value="P-loop_NTPase"/>
</dbReference>
<gene>
    <name evidence="6" type="ORF">I2H31_16135</name>
</gene>
<name>A0ABS0I6R8_9BACT</name>
<dbReference type="InterPro" id="IPR003593">
    <property type="entry name" value="AAA+_ATPase"/>
</dbReference>
<evidence type="ECO:0000259" key="5">
    <source>
        <dbReference type="PROSITE" id="PS50893"/>
    </source>
</evidence>
<keyword evidence="7" id="KW-1185">Reference proteome</keyword>
<dbReference type="EMBL" id="JADQDM010000008">
    <property type="protein sequence ID" value="MBF9222635.1"/>
    <property type="molecule type" value="Genomic_DNA"/>
</dbReference>
<feature type="domain" description="ABC transporter" evidence="5">
    <location>
        <begin position="7"/>
        <end position="234"/>
    </location>
</feature>
<dbReference type="PROSITE" id="PS00211">
    <property type="entry name" value="ABC_TRANSPORTER_1"/>
    <property type="match status" value="1"/>
</dbReference>
<sequence length="306" mass="32469">MNTAPLVETTDLSFQFGERPVLHGLGLAVPAGSIYGFLGPNGAGKSTTLRLLLGLLRPGGGTVRLFGHELARHRVALLSRVGALIENPSLYDHLTGHENVEATRRLRGLAPARTAAVLAQVGLSAAAHRPVKGYSLGMKQRLGLALALLPDPDLLILDEPTNGLDPAGISDLRALLRQLREEHGKTILLSSHLIGEVEKVATHVGVIQQGRLAFQGSLAELQARQQTRAELVLETACAATCRGLLAELRTATVAAPGTLRVPFQSREHTAALAQALVAAGQPVFSLHCEQPTLEDTFLHLTETASN</sequence>
<evidence type="ECO:0000313" key="7">
    <source>
        <dbReference type="Proteomes" id="UP000618931"/>
    </source>
</evidence>
<dbReference type="PANTHER" id="PTHR43335:SF4">
    <property type="entry name" value="ABC TRANSPORTER, ATP-BINDING PROTEIN"/>
    <property type="match status" value="1"/>
</dbReference>
<keyword evidence="3" id="KW-0547">Nucleotide-binding</keyword>
<dbReference type="InterPro" id="IPR017871">
    <property type="entry name" value="ABC_transporter-like_CS"/>
</dbReference>
<dbReference type="Proteomes" id="UP000618931">
    <property type="component" value="Unassembled WGS sequence"/>
</dbReference>
<dbReference type="RefSeq" id="WP_196294080.1">
    <property type="nucleotide sequence ID" value="NZ_JADQDM010000008.1"/>
</dbReference>
<keyword evidence="4 6" id="KW-0067">ATP-binding</keyword>
<evidence type="ECO:0000256" key="3">
    <source>
        <dbReference type="ARBA" id="ARBA00022741"/>
    </source>
</evidence>
<keyword evidence="2" id="KW-0813">Transport</keyword>
<dbReference type="SUPFAM" id="SSF52540">
    <property type="entry name" value="P-loop containing nucleoside triphosphate hydrolases"/>
    <property type="match status" value="1"/>
</dbReference>
<dbReference type="SMART" id="SM00382">
    <property type="entry name" value="AAA"/>
    <property type="match status" value="1"/>
</dbReference>
<dbReference type="Gene3D" id="3.40.50.300">
    <property type="entry name" value="P-loop containing nucleotide triphosphate hydrolases"/>
    <property type="match status" value="1"/>
</dbReference>
<comment type="caution">
    <text evidence="6">The sequence shown here is derived from an EMBL/GenBank/DDBJ whole genome shotgun (WGS) entry which is preliminary data.</text>
</comment>
<dbReference type="PANTHER" id="PTHR43335">
    <property type="entry name" value="ABC TRANSPORTER, ATP-BINDING PROTEIN"/>
    <property type="match status" value="1"/>
</dbReference>
<reference evidence="6 7" key="1">
    <citation type="submission" date="2020-11" db="EMBL/GenBank/DDBJ databases">
        <authorList>
            <person name="Kim M.K."/>
        </authorList>
    </citation>
    <scope>NUCLEOTIDE SEQUENCE [LARGE SCALE GENOMIC DNA]</scope>
    <source>
        <strain evidence="6 7">BT662</strain>
    </source>
</reference>
<proteinExistence type="inferred from homology"/>
<protein>
    <submittedName>
        <fullName evidence="6">ATP-binding cassette domain-containing protein</fullName>
    </submittedName>
</protein>